<feature type="domain" description="Protein kinase" evidence="1">
    <location>
        <begin position="15"/>
        <end position="284"/>
    </location>
</feature>
<comment type="caution">
    <text evidence="2">The sequence shown here is derived from an EMBL/GenBank/DDBJ whole genome shotgun (WGS) entry which is preliminary data.</text>
</comment>
<dbReference type="Gene3D" id="1.10.510.10">
    <property type="entry name" value="Transferase(Phosphotransferase) domain 1"/>
    <property type="match status" value="1"/>
</dbReference>
<dbReference type="InterPro" id="IPR051681">
    <property type="entry name" value="Ser/Thr_Kinases-Pseudokinases"/>
</dbReference>
<dbReference type="EMBL" id="JAPFFF010000006">
    <property type="protein sequence ID" value="KAK8887494.1"/>
    <property type="molecule type" value="Genomic_DNA"/>
</dbReference>
<evidence type="ECO:0000313" key="2">
    <source>
        <dbReference type="EMBL" id="KAK8887494.1"/>
    </source>
</evidence>
<accession>A0ABR2K8Q7</accession>
<dbReference type="InterPro" id="IPR011009">
    <property type="entry name" value="Kinase-like_dom_sf"/>
</dbReference>
<organism evidence="2 3">
    <name type="scientific">Tritrichomonas musculus</name>
    <dbReference type="NCBI Taxonomy" id="1915356"/>
    <lineage>
        <taxon>Eukaryota</taxon>
        <taxon>Metamonada</taxon>
        <taxon>Parabasalia</taxon>
        <taxon>Tritrichomonadida</taxon>
        <taxon>Tritrichomonadidae</taxon>
        <taxon>Tritrichomonas</taxon>
    </lineage>
</organism>
<gene>
    <name evidence="2" type="ORF">M9Y10_038542</name>
</gene>
<dbReference type="InterPro" id="IPR000719">
    <property type="entry name" value="Prot_kinase_dom"/>
</dbReference>
<reference evidence="2 3" key="1">
    <citation type="submission" date="2024-04" db="EMBL/GenBank/DDBJ databases">
        <title>Tritrichomonas musculus Genome.</title>
        <authorList>
            <person name="Alves-Ferreira E."/>
            <person name="Grigg M."/>
            <person name="Lorenzi H."/>
            <person name="Galac M."/>
        </authorList>
    </citation>
    <scope>NUCLEOTIDE SEQUENCE [LARGE SCALE GENOMIC DNA]</scope>
    <source>
        <strain evidence="2 3">EAF2021</strain>
    </source>
</reference>
<dbReference type="PROSITE" id="PS00108">
    <property type="entry name" value="PROTEIN_KINASE_ST"/>
    <property type="match status" value="1"/>
</dbReference>
<name>A0ABR2K8Q7_9EUKA</name>
<proteinExistence type="predicted"/>
<dbReference type="InterPro" id="IPR001245">
    <property type="entry name" value="Ser-Thr/Tyr_kinase_cat_dom"/>
</dbReference>
<evidence type="ECO:0000259" key="1">
    <source>
        <dbReference type="PROSITE" id="PS50011"/>
    </source>
</evidence>
<dbReference type="PIRSF" id="PIRSF000654">
    <property type="entry name" value="Integrin-linked_kinase"/>
    <property type="match status" value="1"/>
</dbReference>
<dbReference type="PROSITE" id="PS50011">
    <property type="entry name" value="PROTEIN_KINASE_DOM"/>
    <property type="match status" value="1"/>
</dbReference>
<evidence type="ECO:0000313" key="3">
    <source>
        <dbReference type="Proteomes" id="UP001470230"/>
    </source>
</evidence>
<keyword evidence="3" id="KW-1185">Reference proteome</keyword>
<dbReference type="Proteomes" id="UP001470230">
    <property type="component" value="Unassembled WGS sequence"/>
</dbReference>
<protein>
    <recommendedName>
        <fullName evidence="1">Protein kinase domain-containing protein</fullName>
    </recommendedName>
</protein>
<dbReference type="InterPro" id="IPR008271">
    <property type="entry name" value="Ser/Thr_kinase_AS"/>
</dbReference>
<dbReference type="PANTHER" id="PTHR44329:SF214">
    <property type="entry name" value="PROTEIN KINASE DOMAIN-CONTAINING PROTEIN"/>
    <property type="match status" value="1"/>
</dbReference>
<sequence length="308" mass="35489">MLSNFVIGDIDKEYDINPDILDSGTFGYVNEAFRRSDGLRVAIKTMIDDELDLDTSVSLVRELHLLASVKHPKCLKLVGFTLDPGPKIITPFMAHGSLYSLIKKMYMGMPDPGFTPTKKMCAIYGICSAMKYLHNKAIIHRDFKPANIFVDDNFDICIADFGLSRKVEENLYLTRTKLGSPLYMAPELFNKDKSYTNKIDVYSFGVSYLQFFGRLTTLDDNRRKIKDEDDLYLRVSNGARFVKPNDANESQYDVYMRCCQHNPSLRPSFRELCEAFENNKDLWFDGVDEDEYKKYIQNCKDIDESLHV</sequence>
<dbReference type="PANTHER" id="PTHR44329">
    <property type="entry name" value="SERINE/THREONINE-PROTEIN KINASE TNNI3K-RELATED"/>
    <property type="match status" value="1"/>
</dbReference>
<dbReference type="Pfam" id="PF07714">
    <property type="entry name" value="PK_Tyr_Ser-Thr"/>
    <property type="match status" value="1"/>
</dbReference>
<dbReference type="SUPFAM" id="SSF56112">
    <property type="entry name" value="Protein kinase-like (PK-like)"/>
    <property type="match status" value="1"/>
</dbReference>